<organism evidence="2 3">
    <name type="scientific">Pogona vitticeps</name>
    <name type="common">central bearded dragon</name>
    <dbReference type="NCBI Taxonomy" id="103695"/>
    <lineage>
        <taxon>Eukaryota</taxon>
        <taxon>Metazoa</taxon>
        <taxon>Chordata</taxon>
        <taxon>Craniata</taxon>
        <taxon>Vertebrata</taxon>
        <taxon>Euteleostomi</taxon>
        <taxon>Lepidosauria</taxon>
        <taxon>Squamata</taxon>
        <taxon>Bifurcata</taxon>
        <taxon>Unidentata</taxon>
        <taxon>Episquamata</taxon>
        <taxon>Toxicofera</taxon>
        <taxon>Iguania</taxon>
        <taxon>Acrodonta</taxon>
        <taxon>Agamidae</taxon>
        <taxon>Amphibolurinae</taxon>
        <taxon>Pogona</taxon>
    </lineage>
</organism>
<proteinExistence type="predicted"/>
<feature type="compositionally biased region" description="Basic and acidic residues" evidence="1">
    <location>
        <begin position="20"/>
        <end position="37"/>
    </location>
</feature>
<accession>A0ABM5GFW1</accession>
<feature type="compositionally biased region" description="Basic and acidic residues" evidence="1">
    <location>
        <begin position="44"/>
        <end position="65"/>
    </location>
</feature>
<feature type="compositionally biased region" description="Basic residues" evidence="1">
    <location>
        <begin position="466"/>
        <end position="478"/>
    </location>
</feature>
<dbReference type="PANTHER" id="PTHR15141">
    <property type="entry name" value="TRANSCRIPTION ELONGATION FACTOR B POLYPEPTIDE 3"/>
    <property type="match status" value="1"/>
</dbReference>
<dbReference type="Proteomes" id="UP001652642">
    <property type="component" value="Chromosome 1"/>
</dbReference>
<evidence type="ECO:0000313" key="2">
    <source>
        <dbReference type="Proteomes" id="UP001652642"/>
    </source>
</evidence>
<dbReference type="SUPFAM" id="SSF81383">
    <property type="entry name" value="F-box domain"/>
    <property type="match status" value="1"/>
</dbReference>
<dbReference type="InterPro" id="IPR051870">
    <property type="entry name" value="Elongin-A_domain"/>
</dbReference>
<protein>
    <submittedName>
        <fullName evidence="3">Elongin-A-like</fullName>
    </submittedName>
</protein>
<dbReference type="Gene3D" id="6.10.250.3180">
    <property type="match status" value="1"/>
</dbReference>
<reference evidence="3" key="2">
    <citation type="submission" date="2025-08" db="UniProtKB">
        <authorList>
            <consortium name="RefSeq"/>
        </authorList>
    </citation>
    <scope>IDENTIFICATION</scope>
</reference>
<feature type="region of interest" description="Disordered" evidence="1">
    <location>
        <begin position="1"/>
        <end position="201"/>
    </location>
</feature>
<feature type="region of interest" description="Disordered" evidence="1">
    <location>
        <begin position="445"/>
        <end position="478"/>
    </location>
</feature>
<dbReference type="InterPro" id="IPR036047">
    <property type="entry name" value="F-box-like_dom_sf"/>
</dbReference>
<feature type="compositionally biased region" description="Basic and acidic residues" evidence="1">
    <location>
        <begin position="417"/>
        <end position="427"/>
    </location>
</feature>
<dbReference type="RefSeq" id="XP_072856549.1">
    <property type="nucleotide sequence ID" value="XM_073000448.1"/>
</dbReference>
<evidence type="ECO:0000256" key="1">
    <source>
        <dbReference type="SAM" id="MobiDB-lite"/>
    </source>
</evidence>
<sequence length="478" mass="54090">MLGSKEVKPSRRSSNISSSSDKRNQVQGSEHEQRSKDCGSFCGRESKARCKDTRQGIDHKEKTSEENGFSIAMKKGSKWAPGSREDFLTLEGGKSGKEPSTKQVGTEVKGLLKPSSKCKSPVKPRSRNVSGPPAMSFESYLNYDQPLCRRKRKSSDRQPVKGNRSTASRKSSTTTPEEGERKQLKLDDHWEAPRKKAKTSLQDLLNTPLPKALPELWISSPPYAAEFKAPPVTETPRPKGESVQFLGQRRNSKVQMNSGSKTIYLSKMLTLYEQCIRVLQNNIDLLHEVGGVPFEMLEPVLTRCTPEQLLRIEDCNPKFVDESDLLWKIHCQKYFRNEQPLEYESWREMYLRLFNQREEKLKSLTKNILSAQSDKSKGRQVKMAFVHGMAKSPRSLRGQQDIYGTSGPLIQLQSKSKNSENKERSETSSDSNKCIKVASARSCIFRSGPGQHVKKPPKKIAPIMRKSLRAFKNRVGPR</sequence>
<dbReference type="InterPro" id="IPR010684">
    <property type="entry name" value="RNA_pol_II_trans_fac_SIII_A"/>
</dbReference>
<name>A0ABM5GFW1_9SAUR</name>
<dbReference type="Pfam" id="PF06881">
    <property type="entry name" value="Elongin_A"/>
    <property type="match status" value="1"/>
</dbReference>
<gene>
    <name evidence="3" type="primary">LOC110072998</name>
</gene>
<feature type="compositionally biased region" description="Basic and acidic residues" evidence="1">
    <location>
        <begin position="178"/>
        <end position="194"/>
    </location>
</feature>
<evidence type="ECO:0000313" key="3">
    <source>
        <dbReference type="RefSeq" id="XP_072856549.1"/>
    </source>
</evidence>
<reference evidence="2" key="1">
    <citation type="submission" date="2025-05" db="UniProtKB">
        <authorList>
            <consortium name="RefSeq"/>
        </authorList>
    </citation>
    <scope>NUCLEOTIDE SEQUENCE [LARGE SCALE GENOMIC DNA]</scope>
</reference>
<dbReference type="PANTHER" id="PTHR15141:SF49">
    <property type="entry name" value="TFIIS N-TERMINAL DOMAIN-CONTAINING PROTEIN"/>
    <property type="match status" value="1"/>
</dbReference>
<feature type="region of interest" description="Disordered" evidence="1">
    <location>
        <begin position="229"/>
        <end position="251"/>
    </location>
</feature>
<feature type="region of interest" description="Disordered" evidence="1">
    <location>
        <begin position="407"/>
        <end position="433"/>
    </location>
</feature>
<dbReference type="GeneID" id="110072998"/>
<keyword evidence="2" id="KW-1185">Reference proteome</keyword>
<feature type="compositionally biased region" description="Low complexity" evidence="1">
    <location>
        <begin position="164"/>
        <end position="175"/>
    </location>
</feature>